<protein>
    <submittedName>
        <fullName evidence="2">Uncharacterized protein</fullName>
    </submittedName>
</protein>
<evidence type="ECO:0000313" key="2">
    <source>
        <dbReference type="EMBL" id="KOF62929.1"/>
    </source>
</evidence>
<keyword evidence="1" id="KW-0812">Transmembrane</keyword>
<organism evidence="2">
    <name type="scientific">Octopus bimaculoides</name>
    <name type="common">California two-spotted octopus</name>
    <dbReference type="NCBI Taxonomy" id="37653"/>
    <lineage>
        <taxon>Eukaryota</taxon>
        <taxon>Metazoa</taxon>
        <taxon>Spiralia</taxon>
        <taxon>Lophotrochozoa</taxon>
        <taxon>Mollusca</taxon>
        <taxon>Cephalopoda</taxon>
        <taxon>Coleoidea</taxon>
        <taxon>Octopodiformes</taxon>
        <taxon>Octopoda</taxon>
        <taxon>Incirrata</taxon>
        <taxon>Octopodidae</taxon>
        <taxon>Octopus</taxon>
    </lineage>
</organism>
<dbReference type="AlphaFoldDB" id="A0A0L8FH03"/>
<sequence>MVTLTKALFFPIFSLFFNAKEHYKFVKKEISIVWLSAATSIYFQYIVILWLIIFL</sequence>
<reference evidence="2" key="1">
    <citation type="submission" date="2015-07" db="EMBL/GenBank/DDBJ databases">
        <title>MeaNS - Measles Nucleotide Surveillance Program.</title>
        <authorList>
            <person name="Tran T."/>
            <person name="Druce J."/>
        </authorList>
    </citation>
    <scope>NUCLEOTIDE SEQUENCE</scope>
    <source>
        <strain evidence="2">UCB-OBI-ISO-001</strain>
        <tissue evidence="2">Gonad</tissue>
    </source>
</reference>
<dbReference type="EMBL" id="KQ432038">
    <property type="protein sequence ID" value="KOF62929.1"/>
    <property type="molecule type" value="Genomic_DNA"/>
</dbReference>
<keyword evidence="1" id="KW-1133">Transmembrane helix</keyword>
<feature type="transmembrane region" description="Helical" evidence="1">
    <location>
        <begin position="32"/>
        <end position="53"/>
    </location>
</feature>
<accession>A0A0L8FH03</accession>
<evidence type="ECO:0000256" key="1">
    <source>
        <dbReference type="SAM" id="Phobius"/>
    </source>
</evidence>
<keyword evidence="1" id="KW-0472">Membrane</keyword>
<proteinExistence type="predicted"/>
<name>A0A0L8FH03_OCTBM</name>
<gene>
    <name evidence="2" type="ORF">OCBIM_22021206mg</name>
</gene>